<evidence type="ECO:0008006" key="2">
    <source>
        <dbReference type="Google" id="ProtNLM"/>
    </source>
</evidence>
<dbReference type="SUPFAM" id="SSF69796">
    <property type="entry name" value="Thymidylate synthase-complementing protein Thy1"/>
    <property type="match status" value="1"/>
</dbReference>
<sequence>MEVVEMSATIMYGAEDEQSVLEKIERIGRVAYKSEDKITETSAAKFVRMLRDRGHESVLEHHNVTVHFIIDRGVSHELVRHRLAAYTQESTRYVNYGKRGMKVVVPEDWSEHPMEMTEWLAAMETCEEAYNALLSLGAKPQIARSVLPNALKTEVVATMNLRQWRHVIRQRIALTAHPQMRKVMLQLFRELKATLPTFFEDIEIPE</sequence>
<dbReference type="GO" id="GO:0004799">
    <property type="term" value="F:thymidylate synthase activity"/>
    <property type="evidence" value="ECO:0007669"/>
    <property type="project" value="TreeGrafter"/>
</dbReference>
<dbReference type="GO" id="GO:0050797">
    <property type="term" value="F:thymidylate synthase (FAD) activity"/>
    <property type="evidence" value="ECO:0007669"/>
    <property type="project" value="InterPro"/>
</dbReference>
<evidence type="ECO:0000313" key="1">
    <source>
        <dbReference type="EMBL" id="KKN18505.1"/>
    </source>
</evidence>
<comment type="caution">
    <text evidence="1">The sequence shown here is derived from an EMBL/GenBank/DDBJ whole genome shotgun (WGS) entry which is preliminary data.</text>
</comment>
<gene>
    <name evidence="1" type="ORF">LCGC14_0955010</name>
</gene>
<dbReference type="PROSITE" id="PS51331">
    <property type="entry name" value="THYX"/>
    <property type="match status" value="1"/>
</dbReference>
<dbReference type="GO" id="GO:0050660">
    <property type="term" value="F:flavin adenine dinucleotide binding"/>
    <property type="evidence" value="ECO:0007669"/>
    <property type="project" value="InterPro"/>
</dbReference>
<protein>
    <recommendedName>
        <fullName evidence="2">Thymidylate synthase (FAD)</fullName>
    </recommendedName>
</protein>
<name>A0A0F9NG20_9ZZZZ</name>
<proteinExistence type="predicted"/>
<dbReference type="PANTHER" id="PTHR34934:SF1">
    <property type="entry name" value="FLAVIN-DEPENDENT THYMIDYLATE SYNTHASE"/>
    <property type="match status" value="1"/>
</dbReference>
<dbReference type="CDD" id="cd20175">
    <property type="entry name" value="ThyX"/>
    <property type="match status" value="1"/>
</dbReference>
<dbReference type="EMBL" id="LAZR01003420">
    <property type="protein sequence ID" value="KKN18505.1"/>
    <property type="molecule type" value="Genomic_DNA"/>
</dbReference>
<dbReference type="InterPro" id="IPR036098">
    <property type="entry name" value="Thymidylate_synthase_ThyX_sf"/>
</dbReference>
<dbReference type="GO" id="GO:0006231">
    <property type="term" value="P:dTMP biosynthetic process"/>
    <property type="evidence" value="ECO:0007669"/>
    <property type="project" value="InterPro"/>
</dbReference>
<dbReference type="InterPro" id="IPR003669">
    <property type="entry name" value="Thymidylate_synthase_ThyX"/>
</dbReference>
<dbReference type="GO" id="GO:0070402">
    <property type="term" value="F:NADPH binding"/>
    <property type="evidence" value="ECO:0007669"/>
    <property type="project" value="TreeGrafter"/>
</dbReference>
<dbReference type="AlphaFoldDB" id="A0A0F9NG20"/>
<dbReference type="PANTHER" id="PTHR34934">
    <property type="entry name" value="FLAVIN-DEPENDENT THYMIDYLATE SYNTHASE"/>
    <property type="match status" value="1"/>
</dbReference>
<organism evidence="1">
    <name type="scientific">marine sediment metagenome</name>
    <dbReference type="NCBI Taxonomy" id="412755"/>
    <lineage>
        <taxon>unclassified sequences</taxon>
        <taxon>metagenomes</taxon>
        <taxon>ecological metagenomes</taxon>
    </lineage>
</organism>
<accession>A0A0F9NG20</accession>
<dbReference type="NCBIfam" id="TIGR02170">
    <property type="entry name" value="thyX"/>
    <property type="match status" value="1"/>
</dbReference>
<reference evidence="1" key="1">
    <citation type="journal article" date="2015" name="Nature">
        <title>Complex archaea that bridge the gap between prokaryotes and eukaryotes.</title>
        <authorList>
            <person name="Spang A."/>
            <person name="Saw J.H."/>
            <person name="Jorgensen S.L."/>
            <person name="Zaremba-Niedzwiedzka K."/>
            <person name="Martijn J."/>
            <person name="Lind A.E."/>
            <person name="van Eijk R."/>
            <person name="Schleper C."/>
            <person name="Guy L."/>
            <person name="Ettema T.J."/>
        </authorList>
    </citation>
    <scope>NUCLEOTIDE SEQUENCE</scope>
</reference>
<dbReference type="Gene3D" id="3.30.1360.170">
    <property type="match status" value="1"/>
</dbReference>
<dbReference type="Pfam" id="PF02511">
    <property type="entry name" value="Thy1"/>
    <property type="match status" value="1"/>
</dbReference>